<organism evidence="17 18">
    <name type="scientific">Platanthera zijinensis</name>
    <dbReference type="NCBI Taxonomy" id="2320716"/>
    <lineage>
        <taxon>Eukaryota</taxon>
        <taxon>Viridiplantae</taxon>
        <taxon>Streptophyta</taxon>
        <taxon>Embryophyta</taxon>
        <taxon>Tracheophyta</taxon>
        <taxon>Spermatophyta</taxon>
        <taxon>Magnoliopsida</taxon>
        <taxon>Liliopsida</taxon>
        <taxon>Asparagales</taxon>
        <taxon>Orchidaceae</taxon>
        <taxon>Orchidoideae</taxon>
        <taxon>Orchideae</taxon>
        <taxon>Orchidinae</taxon>
        <taxon>Platanthera</taxon>
    </lineage>
</organism>
<comment type="cofactor">
    <cofactor evidence="16">
        <name>Mg(2+)</name>
        <dbReference type="ChEBI" id="CHEBI:18420"/>
    </cofactor>
    <text evidence="16">Requires a divalent cation for activity.</text>
</comment>
<evidence type="ECO:0000256" key="5">
    <source>
        <dbReference type="ARBA" id="ARBA00010185"/>
    </source>
</evidence>
<dbReference type="EMBL" id="JBBWWQ010000019">
    <property type="protein sequence ID" value="KAK8919128.1"/>
    <property type="molecule type" value="Genomic_DNA"/>
</dbReference>
<evidence type="ECO:0000256" key="11">
    <source>
        <dbReference type="ARBA" id="ARBA00022989"/>
    </source>
</evidence>
<comment type="similarity">
    <text evidence="5 16">Belongs to the CDS family.</text>
</comment>
<dbReference type="GO" id="GO:0004605">
    <property type="term" value="F:phosphatidate cytidylyltransferase activity"/>
    <property type="evidence" value="ECO:0007669"/>
    <property type="project" value="UniProtKB-UniRule"/>
</dbReference>
<evidence type="ECO:0000256" key="15">
    <source>
        <dbReference type="ARBA" id="ARBA00023264"/>
    </source>
</evidence>
<feature type="transmembrane region" description="Helical" evidence="16">
    <location>
        <begin position="12"/>
        <end position="42"/>
    </location>
</feature>
<keyword evidence="8 16" id="KW-0808">Transferase</keyword>
<name>A0AAP0FWD4_9ASPA</name>
<evidence type="ECO:0000256" key="9">
    <source>
        <dbReference type="ARBA" id="ARBA00022692"/>
    </source>
</evidence>
<dbReference type="GO" id="GO:0005789">
    <property type="term" value="C:endoplasmic reticulum membrane"/>
    <property type="evidence" value="ECO:0007669"/>
    <property type="project" value="TreeGrafter"/>
</dbReference>
<keyword evidence="12 16" id="KW-0443">Lipid metabolism</keyword>
<evidence type="ECO:0000256" key="16">
    <source>
        <dbReference type="PIRNR" id="PIRNR018269"/>
    </source>
</evidence>
<keyword evidence="11 16" id="KW-1133">Transmembrane helix</keyword>
<comment type="caution">
    <text evidence="17">The sequence shown here is derived from an EMBL/GenBank/DDBJ whole genome shotgun (WGS) entry which is preliminary data.</text>
</comment>
<dbReference type="InterPro" id="IPR016720">
    <property type="entry name" value="PC_Trfase_euk"/>
</dbReference>
<evidence type="ECO:0000256" key="2">
    <source>
        <dbReference type="ARBA" id="ARBA00004141"/>
    </source>
</evidence>
<evidence type="ECO:0000256" key="8">
    <source>
        <dbReference type="ARBA" id="ARBA00022679"/>
    </source>
</evidence>
<keyword evidence="13 16" id="KW-0472">Membrane</keyword>
<comment type="function">
    <text evidence="16">May be involved in the synthesis of minor phospholipids and in modulation of IP3-mediated signal transduction.</text>
</comment>
<dbReference type="PIRSF" id="PIRSF018269">
    <property type="entry name" value="PC_trans_euk"/>
    <property type="match status" value="1"/>
</dbReference>
<dbReference type="Proteomes" id="UP001418222">
    <property type="component" value="Unassembled WGS sequence"/>
</dbReference>
<evidence type="ECO:0000256" key="14">
    <source>
        <dbReference type="ARBA" id="ARBA00023209"/>
    </source>
</evidence>
<evidence type="ECO:0000256" key="10">
    <source>
        <dbReference type="ARBA" id="ARBA00022695"/>
    </source>
</evidence>
<dbReference type="GO" id="GO:0016024">
    <property type="term" value="P:CDP-diacylglycerol biosynthetic process"/>
    <property type="evidence" value="ECO:0007669"/>
    <property type="project" value="UniProtKB-UniRule"/>
</dbReference>
<sequence>MYKSMLFRTYSSILMIGYFILTVYMGHLYLWALVVVFQLLMARELFNFLRIANEDRRLPGFRVLNWFFFFIAMLFTYGRFLSQHLVNTITTDKMLYQLVSWIVKYQLFICYSLYIAGFVWFIVTLKKGLNQYQFSQYAWTHMILLMVFAQSSFAVANIFEGIFWFLLPASLIIFNDIAAYFCGFFGGRTPLIELSPKRTWEGFIGAFVITILSAFLLANVFGRFLWLTCPRKDLSTGWLSCDPGLMFKPEMYSFPRWIPPWFPGNEIPIMPVQWHAVVLGLFASIIAPFGGFFASGFKRAFLQKYFGDDIPPLDGITDRMICQFVMAQFAYMYYQSFVLSQNLSIQVNQNQILRNLSLEEQQLLYMQLEKIFEERLPVLR</sequence>
<dbReference type="Pfam" id="PF01148">
    <property type="entry name" value="CTP_transf_1"/>
    <property type="match status" value="1"/>
</dbReference>
<feature type="transmembrane region" description="Helical" evidence="16">
    <location>
        <begin position="203"/>
        <end position="226"/>
    </location>
</feature>
<evidence type="ECO:0000256" key="3">
    <source>
        <dbReference type="ARBA" id="ARBA00005119"/>
    </source>
</evidence>
<evidence type="ECO:0000256" key="1">
    <source>
        <dbReference type="ARBA" id="ARBA00001698"/>
    </source>
</evidence>
<reference evidence="17 18" key="1">
    <citation type="journal article" date="2022" name="Nat. Plants">
        <title>Genomes of leafy and leafless Platanthera orchids illuminate the evolution of mycoheterotrophy.</title>
        <authorList>
            <person name="Li M.H."/>
            <person name="Liu K.W."/>
            <person name="Li Z."/>
            <person name="Lu H.C."/>
            <person name="Ye Q.L."/>
            <person name="Zhang D."/>
            <person name="Wang J.Y."/>
            <person name="Li Y.F."/>
            <person name="Zhong Z.M."/>
            <person name="Liu X."/>
            <person name="Yu X."/>
            <person name="Liu D.K."/>
            <person name="Tu X.D."/>
            <person name="Liu B."/>
            <person name="Hao Y."/>
            <person name="Liao X.Y."/>
            <person name="Jiang Y.T."/>
            <person name="Sun W.H."/>
            <person name="Chen J."/>
            <person name="Chen Y.Q."/>
            <person name="Ai Y."/>
            <person name="Zhai J.W."/>
            <person name="Wu S.S."/>
            <person name="Zhou Z."/>
            <person name="Hsiao Y.Y."/>
            <person name="Wu W.L."/>
            <person name="Chen Y.Y."/>
            <person name="Lin Y.F."/>
            <person name="Hsu J.L."/>
            <person name="Li C.Y."/>
            <person name="Wang Z.W."/>
            <person name="Zhao X."/>
            <person name="Zhong W.Y."/>
            <person name="Ma X.K."/>
            <person name="Ma L."/>
            <person name="Huang J."/>
            <person name="Chen G.Z."/>
            <person name="Huang M.Z."/>
            <person name="Huang L."/>
            <person name="Peng D.H."/>
            <person name="Luo Y.B."/>
            <person name="Zou S.Q."/>
            <person name="Chen S.P."/>
            <person name="Lan S."/>
            <person name="Tsai W.C."/>
            <person name="Van de Peer Y."/>
            <person name="Liu Z.J."/>
        </authorList>
    </citation>
    <scope>NUCLEOTIDE SEQUENCE [LARGE SCALE GENOMIC DNA]</scope>
    <source>
        <strain evidence="17">Lor287</strain>
    </source>
</reference>
<comment type="catalytic activity">
    <reaction evidence="1 16">
        <text>a 1,2-diacyl-sn-glycero-3-phosphate + CTP + H(+) = a CDP-1,2-diacyl-sn-glycerol + diphosphate</text>
        <dbReference type="Rhea" id="RHEA:16229"/>
        <dbReference type="ChEBI" id="CHEBI:15378"/>
        <dbReference type="ChEBI" id="CHEBI:33019"/>
        <dbReference type="ChEBI" id="CHEBI:37563"/>
        <dbReference type="ChEBI" id="CHEBI:58332"/>
        <dbReference type="ChEBI" id="CHEBI:58608"/>
        <dbReference type="EC" id="2.7.7.41"/>
    </reaction>
</comment>
<comment type="pathway">
    <text evidence="3 16">Phospholipid metabolism; CDP-diacylglycerol biosynthesis; CDP-diacylglycerol from sn-glycerol 3-phosphate: step 3/3.</text>
</comment>
<keyword evidence="15 16" id="KW-1208">Phospholipid metabolism</keyword>
<protein>
    <recommendedName>
        <fullName evidence="6 16">Phosphatidate cytidylyltransferase</fullName>
        <ecNumber evidence="6 16">2.7.7.41</ecNumber>
    </recommendedName>
</protein>
<dbReference type="AlphaFoldDB" id="A0AAP0FWD4"/>
<keyword evidence="14 16" id="KW-0594">Phospholipid biosynthesis</keyword>
<evidence type="ECO:0000256" key="13">
    <source>
        <dbReference type="ARBA" id="ARBA00023136"/>
    </source>
</evidence>
<keyword evidence="18" id="KW-1185">Reference proteome</keyword>
<comment type="subcellular location">
    <subcellularLocation>
        <location evidence="2">Membrane</location>
        <topology evidence="2">Multi-pass membrane protein</topology>
    </subcellularLocation>
</comment>
<evidence type="ECO:0000256" key="7">
    <source>
        <dbReference type="ARBA" id="ARBA00022516"/>
    </source>
</evidence>
<feature type="transmembrane region" description="Helical" evidence="16">
    <location>
        <begin position="137"/>
        <end position="156"/>
    </location>
</feature>
<keyword evidence="7 16" id="KW-0444">Lipid biosynthesis</keyword>
<evidence type="ECO:0000256" key="4">
    <source>
        <dbReference type="ARBA" id="ARBA00005189"/>
    </source>
</evidence>
<feature type="transmembrane region" description="Helical" evidence="16">
    <location>
        <begin position="63"/>
        <end position="82"/>
    </location>
</feature>
<proteinExistence type="inferred from homology"/>
<feature type="transmembrane region" description="Helical" evidence="16">
    <location>
        <begin position="102"/>
        <end position="125"/>
    </location>
</feature>
<keyword evidence="9 16" id="KW-0812">Transmembrane</keyword>
<accession>A0AAP0FWD4</accession>
<evidence type="ECO:0000313" key="17">
    <source>
        <dbReference type="EMBL" id="KAK8919128.1"/>
    </source>
</evidence>
<dbReference type="PANTHER" id="PTHR13773">
    <property type="entry name" value="PHOSPHATIDATE CYTIDYLYLTRANSFERASE"/>
    <property type="match status" value="1"/>
</dbReference>
<dbReference type="PANTHER" id="PTHR13773:SF8">
    <property type="entry name" value="PHOSPHATIDATE CYTIDYLYLTRANSFERASE, PHOTORECEPTOR-SPECIFIC"/>
    <property type="match status" value="1"/>
</dbReference>
<dbReference type="EC" id="2.7.7.41" evidence="6 16"/>
<keyword evidence="10 16" id="KW-0548">Nucleotidyltransferase</keyword>
<evidence type="ECO:0000256" key="6">
    <source>
        <dbReference type="ARBA" id="ARBA00012487"/>
    </source>
</evidence>
<comment type="pathway">
    <text evidence="4">Lipid metabolism.</text>
</comment>
<evidence type="ECO:0000313" key="18">
    <source>
        <dbReference type="Proteomes" id="UP001418222"/>
    </source>
</evidence>
<feature type="transmembrane region" description="Helical" evidence="16">
    <location>
        <begin position="272"/>
        <end position="294"/>
    </location>
</feature>
<evidence type="ECO:0000256" key="12">
    <source>
        <dbReference type="ARBA" id="ARBA00023098"/>
    </source>
</evidence>
<gene>
    <name evidence="17" type="primary">CDS1</name>
    <name evidence="17" type="ORF">KSP39_PZI021979</name>
</gene>
<feature type="transmembrane region" description="Helical" evidence="16">
    <location>
        <begin position="162"/>
        <end position="182"/>
    </location>
</feature>